<sequence>MEGLDGGVERETAVARLDAGVVEYRLERRGETSVLVFHGGHMRAGLPLGEEVFAELGCTVLVPSRPGYGRTPVGTGRSPAGFADASRELCRHLGIEGVDAVVGVSAGGRTAMAMAARHPELVRRLILQSSVGFLPWPDPRTRLMASVAFNPVTERATWAAVAAMMRHVPALGLRTLVGDLSSEPVNVAFASLGTEHRDLLRWLFSRMRSGRGFLNDLRQVGADGLEISQPTLVVASRKDGSVPFAHAESLVGRIPNAVLVASEAASHFIWLGSDYPAIAERISRFVAS</sequence>
<dbReference type="PANTHER" id="PTHR43433">
    <property type="entry name" value="HYDROLASE, ALPHA/BETA FOLD FAMILY PROTEIN"/>
    <property type="match status" value="1"/>
</dbReference>
<dbReference type="InterPro" id="IPR050471">
    <property type="entry name" value="AB_hydrolase"/>
</dbReference>
<evidence type="ECO:0000313" key="2">
    <source>
        <dbReference type="EMBL" id="MBE1607239.1"/>
    </source>
</evidence>
<dbReference type="Pfam" id="PF00561">
    <property type="entry name" value="Abhydrolase_1"/>
    <property type="match status" value="1"/>
</dbReference>
<dbReference type="RefSeq" id="WP_192751217.1">
    <property type="nucleotide sequence ID" value="NZ_JADBEM010000001.1"/>
</dbReference>
<gene>
    <name evidence="2" type="ORF">HEB94_004087</name>
</gene>
<name>A0A927MV78_9ACTN</name>
<comment type="caution">
    <text evidence="2">The sequence shown here is derived from an EMBL/GenBank/DDBJ whole genome shotgun (WGS) entry which is preliminary data.</text>
</comment>
<dbReference type="Gene3D" id="3.40.50.1820">
    <property type="entry name" value="alpha/beta hydrolase"/>
    <property type="match status" value="1"/>
</dbReference>
<proteinExistence type="predicted"/>
<dbReference type="PANTHER" id="PTHR43433:SF5">
    <property type="entry name" value="AB HYDROLASE-1 DOMAIN-CONTAINING PROTEIN"/>
    <property type="match status" value="1"/>
</dbReference>
<dbReference type="InterPro" id="IPR000073">
    <property type="entry name" value="AB_hydrolase_1"/>
</dbReference>
<dbReference type="Proteomes" id="UP000638648">
    <property type="component" value="Unassembled WGS sequence"/>
</dbReference>
<dbReference type="GO" id="GO:0003824">
    <property type="term" value="F:catalytic activity"/>
    <property type="evidence" value="ECO:0007669"/>
    <property type="project" value="UniProtKB-ARBA"/>
</dbReference>
<evidence type="ECO:0000259" key="1">
    <source>
        <dbReference type="Pfam" id="PF00561"/>
    </source>
</evidence>
<organism evidence="2 3">
    <name type="scientific">Actinopolymorpha pittospori</name>
    <dbReference type="NCBI Taxonomy" id="648752"/>
    <lineage>
        <taxon>Bacteria</taxon>
        <taxon>Bacillati</taxon>
        <taxon>Actinomycetota</taxon>
        <taxon>Actinomycetes</taxon>
        <taxon>Propionibacteriales</taxon>
        <taxon>Actinopolymorphaceae</taxon>
        <taxon>Actinopolymorpha</taxon>
    </lineage>
</organism>
<dbReference type="PRINTS" id="PR00111">
    <property type="entry name" value="ABHYDROLASE"/>
</dbReference>
<feature type="domain" description="AB hydrolase-1" evidence="1">
    <location>
        <begin position="34"/>
        <end position="269"/>
    </location>
</feature>
<dbReference type="AlphaFoldDB" id="A0A927MV78"/>
<dbReference type="InterPro" id="IPR029058">
    <property type="entry name" value="AB_hydrolase_fold"/>
</dbReference>
<protein>
    <submittedName>
        <fullName evidence="2">Pimeloyl-ACP methyl ester carboxylesterase</fullName>
    </submittedName>
</protein>
<reference evidence="2" key="1">
    <citation type="submission" date="2020-10" db="EMBL/GenBank/DDBJ databases">
        <title>Sequencing the genomes of 1000 actinobacteria strains.</title>
        <authorList>
            <person name="Klenk H.-P."/>
        </authorList>
    </citation>
    <scope>NUCLEOTIDE SEQUENCE</scope>
    <source>
        <strain evidence="2">DSM 45354</strain>
    </source>
</reference>
<accession>A0A927MV78</accession>
<keyword evidence="3" id="KW-1185">Reference proteome</keyword>
<dbReference type="EMBL" id="JADBEM010000001">
    <property type="protein sequence ID" value="MBE1607239.1"/>
    <property type="molecule type" value="Genomic_DNA"/>
</dbReference>
<dbReference type="SUPFAM" id="SSF53474">
    <property type="entry name" value="alpha/beta-Hydrolases"/>
    <property type="match status" value="1"/>
</dbReference>
<evidence type="ECO:0000313" key="3">
    <source>
        <dbReference type="Proteomes" id="UP000638648"/>
    </source>
</evidence>